<proteinExistence type="predicted"/>
<reference evidence="1 2" key="1">
    <citation type="submission" date="2024-01" db="EMBL/GenBank/DDBJ databases">
        <title>Genome assemblies of Stephania.</title>
        <authorList>
            <person name="Yang L."/>
        </authorList>
    </citation>
    <scope>NUCLEOTIDE SEQUENCE [LARGE SCALE GENOMIC DNA]</scope>
    <source>
        <strain evidence="1">YNDBR</strain>
        <tissue evidence="1">Leaf</tissue>
    </source>
</reference>
<dbReference type="Proteomes" id="UP001420932">
    <property type="component" value="Unassembled WGS sequence"/>
</dbReference>
<keyword evidence="2" id="KW-1185">Reference proteome</keyword>
<accession>A0AAP0ERN4</accession>
<dbReference type="Gene3D" id="1.20.140.40">
    <property type="entry name" value="Invertase/pectin methylesterase inhibitor family protein"/>
    <property type="match status" value="1"/>
</dbReference>
<dbReference type="InterPro" id="IPR035513">
    <property type="entry name" value="Invertase/methylesterase_inhib"/>
</dbReference>
<name>A0AAP0ERN4_9MAGN</name>
<protein>
    <submittedName>
        <fullName evidence="1">Uncharacterized protein</fullName>
    </submittedName>
</protein>
<comment type="caution">
    <text evidence="1">The sequence shown here is derived from an EMBL/GenBank/DDBJ whole genome shotgun (WGS) entry which is preliminary data.</text>
</comment>
<dbReference type="SUPFAM" id="SSF101148">
    <property type="entry name" value="Plant invertase/pectin methylesterase inhibitor"/>
    <property type="match status" value="1"/>
</dbReference>
<organism evidence="1 2">
    <name type="scientific">Stephania yunnanensis</name>
    <dbReference type="NCBI Taxonomy" id="152371"/>
    <lineage>
        <taxon>Eukaryota</taxon>
        <taxon>Viridiplantae</taxon>
        <taxon>Streptophyta</taxon>
        <taxon>Embryophyta</taxon>
        <taxon>Tracheophyta</taxon>
        <taxon>Spermatophyta</taxon>
        <taxon>Magnoliopsida</taxon>
        <taxon>Ranunculales</taxon>
        <taxon>Menispermaceae</taxon>
        <taxon>Menispermoideae</taxon>
        <taxon>Cissampelideae</taxon>
        <taxon>Stephania</taxon>
    </lineage>
</organism>
<evidence type="ECO:0000313" key="2">
    <source>
        <dbReference type="Proteomes" id="UP001420932"/>
    </source>
</evidence>
<evidence type="ECO:0000313" key="1">
    <source>
        <dbReference type="EMBL" id="KAK9098395.1"/>
    </source>
</evidence>
<dbReference type="AlphaFoldDB" id="A0AAP0ERN4"/>
<gene>
    <name evidence="1" type="ORF">Syun_025440</name>
</gene>
<dbReference type="EMBL" id="JBBNAF010000011">
    <property type="protein sequence ID" value="KAK9098395.1"/>
    <property type="molecule type" value="Genomic_DNA"/>
</dbReference>
<sequence length="187" mass="20736">MTGGALRWHRCGRSGVSKSVGTHESNLIAFSPDEAYMAPKLVGDRWCVLCLEVTEKPSSSQRSPALQTSALPGNKGRHMHMFHANKLGEDHNKLHRMNRSDLIQLTEESLNLGIAYGEDTLAAVRKLMKFKKHYCNQCFETCLETHGMAIDSFRQALGALKGNSYDEVNGCEAGAWACVDSCEDVFR</sequence>